<dbReference type="Proteomes" id="UP000037122">
    <property type="component" value="Unassembled WGS sequence"/>
</dbReference>
<proteinExistence type="predicted"/>
<feature type="region of interest" description="Disordered" evidence="1">
    <location>
        <begin position="1"/>
        <end position="76"/>
    </location>
</feature>
<dbReference type="VEuPathDB" id="FungiDB:CJJ09_001975"/>
<feature type="compositionally biased region" description="Basic and acidic residues" evidence="1">
    <location>
        <begin position="177"/>
        <end position="196"/>
    </location>
</feature>
<dbReference type="EMBL" id="LGST01000041">
    <property type="protein sequence ID" value="KND97338.1"/>
    <property type="molecule type" value="Genomic_DNA"/>
</dbReference>
<evidence type="ECO:0000256" key="1">
    <source>
        <dbReference type="SAM" id="MobiDB-lite"/>
    </source>
</evidence>
<feature type="compositionally biased region" description="Basic and acidic residues" evidence="1">
    <location>
        <begin position="213"/>
        <end position="230"/>
    </location>
</feature>
<feature type="compositionally biased region" description="Basic and acidic residues" evidence="1">
    <location>
        <begin position="62"/>
        <end position="74"/>
    </location>
</feature>
<feature type="compositionally biased region" description="Basic and acidic residues" evidence="1">
    <location>
        <begin position="414"/>
        <end position="447"/>
    </location>
</feature>
<organism evidence="2 3">
    <name type="scientific">Candidozyma auris</name>
    <name type="common">Yeast</name>
    <name type="synonym">Candida auris</name>
    <dbReference type="NCBI Taxonomy" id="498019"/>
    <lineage>
        <taxon>Eukaryota</taxon>
        <taxon>Fungi</taxon>
        <taxon>Dikarya</taxon>
        <taxon>Ascomycota</taxon>
        <taxon>Saccharomycotina</taxon>
        <taxon>Pichiomycetes</taxon>
        <taxon>Metschnikowiaceae</taxon>
        <taxon>Candidozyma</taxon>
    </lineage>
</organism>
<feature type="region of interest" description="Disordered" evidence="1">
    <location>
        <begin position="127"/>
        <end position="253"/>
    </location>
</feature>
<feature type="compositionally biased region" description="Basic and acidic residues" evidence="1">
    <location>
        <begin position="17"/>
        <end position="31"/>
    </location>
</feature>
<feature type="compositionally biased region" description="Basic residues" evidence="1">
    <location>
        <begin position="231"/>
        <end position="243"/>
    </location>
</feature>
<gene>
    <name evidence="2" type="ORF">QG37_05712</name>
</gene>
<dbReference type="AlphaFoldDB" id="A0A0L0NTH4"/>
<evidence type="ECO:0000313" key="3">
    <source>
        <dbReference type="Proteomes" id="UP000037122"/>
    </source>
</evidence>
<name>A0A0L0NTH4_CANAR</name>
<feature type="compositionally biased region" description="Low complexity" evidence="1">
    <location>
        <begin position="401"/>
        <end position="413"/>
    </location>
</feature>
<dbReference type="VEuPathDB" id="FungiDB:CJI96_0001451"/>
<feature type="compositionally biased region" description="Polar residues" evidence="1">
    <location>
        <begin position="158"/>
        <end position="167"/>
    </location>
</feature>
<comment type="caution">
    <text evidence="2">The sequence shown here is derived from an EMBL/GenBank/DDBJ whole genome shotgun (WGS) entry which is preliminary data.</text>
</comment>
<dbReference type="VEuPathDB" id="FungiDB:CJI97_000021"/>
<accession>A0A0L0NTH4</accession>
<feature type="compositionally biased region" description="Basic and acidic residues" evidence="1">
    <location>
        <begin position="244"/>
        <end position="253"/>
    </location>
</feature>
<dbReference type="VEuPathDB" id="FungiDB:QG37_05712"/>
<feature type="region of interest" description="Disordered" evidence="1">
    <location>
        <begin position="267"/>
        <end position="489"/>
    </location>
</feature>
<sequence length="590" mass="70243">MSLLWKRLTGLSEGESSVDHSESDHVEERRLTKSTIDESSPPISPEMDLGKNQSPDTSPEIVQHEKMDHSESGKRLARYATDPVIVNWSALLQKRAANVFEPTVEFTGLEGSSKTREAQQKVVLGPAFGSEPSLDTQQFHDAEPSPNEPHVDGKASYGNASSSSTGHSAEEEDPVEAEARMVRELELQRQDKELNRRLSIQRHQERKIKQKKVRNDTNAEMEEALKEIRHAERRHRKLERRKKKEEAKQRQEQEQWYIEEQEFLKAQREKEAAREAEKAAAREEKRLRKEAKRAERERKKEREREREKERERERAEQEKKRREEEKARERERRERERQRQREEAERERIRQEEEAERERLRLQEEEERERARQEEEARRERRRERRERRRERRHRERANEGTENGESGAGANEETTRSRRRRDPETRARDREERARERERRATERAIRQVQAAERAAERQAERRRRRALEAQAAAEMGPPPRDEYSTVDEDIPPYREKLHKYLDLVAYDERFAPVLRVNRYLVSGQEDLIEAINQFSLSNLLPKKMDLWNISHVDDSEYENMIPVLIPQNAYYENELTGFLTPDTRSLVS</sequence>
<evidence type="ECO:0000313" key="2">
    <source>
        <dbReference type="EMBL" id="KND97338.1"/>
    </source>
</evidence>
<protein>
    <submittedName>
        <fullName evidence="2">Uncharacterized protein</fullName>
    </submittedName>
</protein>
<feature type="compositionally biased region" description="Basic and acidic residues" evidence="1">
    <location>
        <begin position="267"/>
        <end position="379"/>
    </location>
</feature>
<dbReference type="VEuPathDB" id="FungiDB:CJJ07_003175"/>
<reference evidence="3" key="1">
    <citation type="journal article" date="2015" name="BMC Genomics">
        <title>Draft genome of a commonly misdiagnosed multidrug resistant pathogen Candida auris.</title>
        <authorList>
            <person name="Chatterjee S."/>
            <person name="Alampalli S.V."/>
            <person name="Nageshan R.K."/>
            <person name="Chettiar S.T."/>
            <person name="Joshi S."/>
            <person name="Tatu U.S."/>
        </authorList>
    </citation>
    <scope>NUCLEOTIDE SEQUENCE [LARGE SCALE GENOMIC DNA]</scope>
    <source>
        <strain evidence="3">6684</strain>
    </source>
</reference>
<feature type="compositionally biased region" description="Basic and acidic residues" evidence="1">
    <location>
        <begin position="138"/>
        <end position="153"/>
    </location>
</feature>
<dbReference type="VEuPathDB" id="FungiDB:B9J08_000014"/>
<feature type="compositionally biased region" description="Basic residues" evidence="1">
    <location>
        <begin position="380"/>
        <end position="396"/>
    </location>
</feature>